<keyword evidence="3" id="KW-1185">Reference proteome</keyword>
<gene>
    <name evidence="2" type="ORF">AKO1_005806</name>
</gene>
<evidence type="ECO:0000256" key="1">
    <source>
        <dbReference type="SAM" id="MobiDB-lite"/>
    </source>
</evidence>
<feature type="compositionally biased region" description="Basic and acidic residues" evidence="1">
    <location>
        <begin position="35"/>
        <end position="47"/>
    </location>
</feature>
<protein>
    <submittedName>
        <fullName evidence="2">Uncharacterized protein</fullName>
    </submittedName>
</protein>
<feature type="region of interest" description="Disordered" evidence="1">
    <location>
        <begin position="1"/>
        <end position="55"/>
    </location>
</feature>
<evidence type="ECO:0000313" key="3">
    <source>
        <dbReference type="Proteomes" id="UP001431209"/>
    </source>
</evidence>
<comment type="caution">
    <text evidence="2">The sequence shown here is derived from an EMBL/GenBank/DDBJ whole genome shotgun (WGS) entry which is preliminary data.</text>
</comment>
<dbReference type="Proteomes" id="UP001431209">
    <property type="component" value="Unassembled WGS sequence"/>
</dbReference>
<sequence length="93" mass="10706">MSNVEGAHENAIDYEPSLTDAPAEDAFLSQQSDTKFNKEEYDHDQHDSNGTNIYNDADQHIYDKEDNNFNKGEEADQDEQDYIDFVRDNLNDA</sequence>
<dbReference type="AlphaFoldDB" id="A0AAW2YJW7"/>
<accession>A0AAW2YJW7</accession>
<evidence type="ECO:0000313" key="2">
    <source>
        <dbReference type="EMBL" id="KAL0477379.1"/>
    </source>
</evidence>
<name>A0AAW2YJW7_9EUKA</name>
<dbReference type="EMBL" id="JAOPGA020000167">
    <property type="protein sequence ID" value="KAL0477379.1"/>
    <property type="molecule type" value="Genomic_DNA"/>
</dbReference>
<proteinExistence type="predicted"/>
<feature type="compositionally biased region" description="Basic and acidic residues" evidence="1">
    <location>
        <begin position="1"/>
        <end position="11"/>
    </location>
</feature>
<reference evidence="2 3" key="1">
    <citation type="submission" date="2024-03" db="EMBL/GenBank/DDBJ databases">
        <title>The Acrasis kona genome and developmental transcriptomes reveal deep origins of eukaryotic multicellular pathways.</title>
        <authorList>
            <person name="Sheikh S."/>
            <person name="Fu C.-J."/>
            <person name="Brown M.W."/>
            <person name="Baldauf S.L."/>
        </authorList>
    </citation>
    <scope>NUCLEOTIDE SEQUENCE [LARGE SCALE GENOMIC DNA]</scope>
    <source>
        <strain evidence="2 3">ATCC MYA-3509</strain>
    </source>
</reference>
<organism evidence="2 3">
    <name type="scientific">Acrasis kona</name>
    <dbReference type="NCBI Taxonomy" id="1008807"/>
    <lineage>
        <taxon>Eukaryota</taxon>
        <taxon>Discoba</taxon>
        <taxon>Heterolobosea</taxon>
        <taxon>Tetramitia</taxon>
        <taxon>Eutetramitia</taxon>
        <taxon>Acrasidae</taxon>
        <taxon>Acrasis</taxon>
    </lineage>
</organism>